<comment type="caution">
    <text evidence="4">The sequence shown here is derived from an EMBL/GenBank/DDBJ whole genome shotgun (WGS) entry which is preliminary data.</text>
</comment>
<evidence type="ECO:0000256" key="1">
    <source>
        <dbReference type="ARBA" id="ARBA00022722"/>
    </source>
</evidence>
<dbReference type="OrthoDB" id="1920326at2759"/>
<dbReference type="Proteomes" id="UP000796880">
    <property type="component" value="Unassembled WGS sequence"/>
</dbReference>
<accession>A0A8K0MG12</accession>
<dbReference type="GO" id="GO:0005737">
    <property type="term" value="C:cytoplasm"/>
    <property type="evidence" value="ECO:0007669"/>
    <property type="project" value="TreeGrafter"/>
</dbReference>
<proteinExistence type="predicted"/>
<protein>
    <recommendedName>
        <fullName evidence="3">3'-5' exonuclease domain-containing protein</fullName>
    </recommendedName>
</protein>
<dbReference type="PANTHER" id="PTHR13620">
    <property type="entry name" value="3-5 EXONUCLEASE"/>
    <property type="match status" value="1"/>
</dbReference>
<dbReference type="InterPro" id="IPR051132">
    <property type="entry name" value="3-5_Exonuclease_domain"/>
</dbReference>
<dbReference type="GO" id="GO:0003676">
    <property type="term" value="F:nucleic acid binding"/>
    <property type="evidence" value="ECO:0007669"/>
    <property type="project" value="InterPro"/>
</dbReference>
<dbReference type="InterPro" id="IPR002562">
    <property type="entry name" value="3'-5'_exonuclease_dom"/>
</dbReference>
<dbReference type="Pfam" id="PF01612">
    <property type="entry name" value="DNA_pol_A_exo1"/>
    <property type="match status" value="1"/>
</dbReference>
<dbReference type="GO" id="GO:0005634">
    <property type="term" value="C:nucleus"/>
    <property type="evidence" value="ECO:0007669"/>
    <property type="project" value="TreeGrafter"/>
</dbReference>
<dbReference type="CDD" id="cd06141">
    <property type="entry name" value="WRN_exo"/>
    <property type="match status" value="1"/>
</dbReference>
<keyword evidence="2" id="KW-0378">Hydrolase</keyword>
<dbReference type="GO" id="GO:0008408">
    <property type="term" value="F:3'-5' exonuclease activity"/>
    <property type="evidence" value="ECO:0007669"/>
    <property type="project" value="InterPro"/>
</dbReference>
<evidence type="ECO:0000313" key="5">
    <source>
        <dbReference type="Proteomes" id="UP000796880"/>
    </source>
</evidence>
<evidence type="ECO:0000313" key="4">
    <source>
        <dbReference type="EMBL" id="KAF3444427.1"/>
    </source>
</evidence>
<dbReference type="InterPro" id="IPR036397">
    <property type="entry name" value="RNaseH_sf"/>
</dbReference>
<sequence length="281" mass="31295">MDSVLVDVKFCDTVIQTTVTSSSAVVDRWISRIQDVHYRRLSNLVVGLDIEWLPYYPPSHRNPVSIMQICVGRRCLIFQLLHADSIPESLTTFLANPCFTFVGVGVEDDANKLLEDYNLHVGRTMDLADTAAAKYEFDGYKYRGLKKLAKELIGREMPKPIHVTLSAWDTKELSTEQIEYASIDAYMSFELGLSLKEYIVADNINVDHASDSAIVHPSQCNMSNGSATSTSTPSPLSISNQLGVLNVQNHNACNFCNCNYCAARDFPALSSSVDHLQVYEL</sequence>
<keyword evidence="5" id="KW-1185">Reference proteome</keyword>
<dbReference type="Gene3D" id="3.30.420.10">
    <property type="entry name" value="Ribonuclease H-like superfamily/Ribonuclease H"/>
    <property type="match status" value="1"/>
</dbReference>
<feature type="domain" description="3'-5' exonuclease" evidence="3">
    <location>
        <begin position="17"/>
        <end position="204"/>
    </location>
</feature>
<dbReference type="GO" id="GO:0006139">
    <property type="term" value="P:nucleobase-containing compound metabolic process"/>
    <property type="evidence" value="ECO:0007669"/>
    <property type="project" value="InterPro"/>
</dbReference>
<reference evidence="4" key="1">
    <citation type="submission" date="2020-03" db="EMBL/GenBank/DDBJ databases">
        <title>A high-quality chromosome-level genome assembly of a woody plant with both climbing and erect habits, Rhamnella rubrinervis.</title>
        <authorList>
            <person name="Lu Z."/>
            <person name="Yang Y."/>
            <person name="Zhu X."/>
            <person name="Sun Y."/>
        </authorList>
    </citation>
    <scope>NUCLEOTIDE SEQUENCE</scope>
    <source>
        <strain evidence="4">BYM</strain>
        <tissue evidence="4">Leaf</tissue>
    </source>
</reference>
<dbReference type="FunFam" id="3.30.420.10:FF:000054">
    <property type="entry name" value="Werner Syndrome-like exonuclease"/>
    <property type="match status" value="1"/>
</dbReference>
<evidence type="ECO:0000259" key="3">
    <source>
        <dbReference type="SMART" id="SM00474"/>
    </source>
</evidence>
<gene>
    <name evidence="4" type="ORF">FNV43_RR14119</name>
</gene>
<keyword evidence="1" id="KW-0540">Nuclease</keyword>
<evidence type="ECO:0000256" key="2">
    <source>
        <dbReference type="ARBA" id="ARBA00022801"/>
    </source>
</evidence>
<dbReference type="PANTHER" id="PTHR13620:SF76">
    <property type="entry name" value="WERNER SYNDROME-LIKE EXONUCLEASE"/>
    <property type="match status" value="1"/>
</dbReference>
<dbReference type="SUPFAM" id="SSF53098">
    <property type="entry name" value="Ribonuclease H-like"/>
    <property type="match status" value="1"/>
</dbReference>
<dbReference type="AlphaFoldDB" id="A0A8K0MG12"/>
<organism evidence="4 5">
    <name type="scientific">Rhamnella rubrinervis</name>
    <dbReference type="NCBI Taxonomy" id="2594499"/>
    <lineage>
        <taxon>Eukaryota</taxon>
        <taxon>Viridiplantae</taxon>
        <taxon>Streptophyta</taxon>
        <taxon>Embryophyta</taxon>
        <taxon>Tracheophyta</taxon>
        <taxon>Spermatophyta</taxon>
        <taxon>Magnoliopsida</taxon>
        <taxon>eudicotyledons</taxon>
        <taxon>Gunneridae</taxon>
        <taxon>Pentapetalae</taxon>
        <taxon>rosids</taxon>
        <taxon>fabids</taxon>
        <taxon>Rosales</taxon>
        <taxon>Rhamnaceae</taxon>
        <taxon>rhamnoid group</taxon>
        <taxon>Rhamneae</taxon>
        <taxon>Rhamnella</taxon>
    </lineage>
</organism>
<dbReference type="EMBL" id="VOIH02000006">
    <property type="protein sequence ID" value="KAF3444427.1"/>
    <property type="molecule type" value="Genomic_DNA"/>
</dbReference>
<name>A0A8K0MG12_9ROSA</name>
<dbReference type="SMART" id="SM00474">
    <property type="entry name" value="35EXOc"/>
    <property type="match status" value="1"/>
</dbReference>
<dbReference type="InterPro" id="IPR012337">
    <property type="entry name" value="RNaseH-like_sf"/>
</dbReference>